<evidence type="ECO:0000256" key="11">
    <source>
        <dbReference type="ARBA" id="ARBA00037726"/>
    </source>
</evidence>
<keyword evidence="5" id="KW-1003">Cell membrane</keyword>
<protein>
    <recommendedName>
        <fullName evidence="12">Choline transporter-like protein</fullName>
    </recommendedName>
</protein>
<dbReference type="GO" id="GO:0005886">
    <property type="term" value="C:plasma membrane"/>
    <property type="evidence" value="ECO:0007669"/>
    <property type="project" value="UniProtKB-SubCell"/>
</dbReference>
<feature type="compositionally biased region" description="Low complexity" evidence="13">
    <location>
        <begin position="1"/>
        <end position="17"/>
    </location>
</feature>
<dbReference type="InterPro" id="IPR007603">
    <property type="entry name" value="Choline_transptr-like"/>
</dbReference>
<comment type="function">
    <text evidence="12">Choline transporter.</text>
</comment>
<feature type="transmembrane region" description="Helical" evidence="12">
    <location>
        <begin position="52"/>
        <end position="74"/>
    </location>
</feature>
<evidence type="ECO:0000256" key="12">
    <source>
        <dbReference type="RuleBase" id="RU368066"/>
    </source>
</evidence>
<dbReference type="AlphaFoldDB" id="A0A9Q0IF45"/>
<comment type="caution">
    <text evidence="14">The sequence shown here is derived from an EMBL/GenBank/DDBJ whole genome shotgun (WGS) entry which is preliminary data.</text>
</comment>
<comment type="similarity">
    <text evidence="2 12">Belongs to the CTL (choline transporter-like) family.</text>
</comment>
<name>A0A9Q0IF45_9TELE</name>
<feature type="transmembrane region" description="Helical" evidence="12">
    <location>
        <begin position="283"/>
        <end position="301"/>
    </location>
</feature>
<dbReference type="PANTHER" id="PTHR12385">
    <property type="entry name" value="CHOLINE TRANSPORTER-LIKE (SLC FAMILY 44)"/>
    <property type="match status" value="1"/>
</dbReference>
<evidence type="ECO:0000256" key="7">
    <source>
        <dbReference type="ARBA" id="ARBA00022989"/>
    </source>
</evidence>
<keyword evidence="4" id="KW-0050">Antiport</keyword>
<dbReference type="Proteomes" id="UP001148018">
    <property type="component" value="Unassembled WGS sequence"/>
</dbReference>
<evidence type="ECO:0000256" key="9">
    <source>
        <dbReference type="ARBA" id="ARBA00023180"/>
    </source>
</evidence>
<feature type="region of interest" description="Disordered" evidence="13">
    <location>
        <begin position="1"/>
        <end position="26"/>
    </location>
</feature>
<keyword evidence="9" id="KW-0325">Glycoprotein</keyword>
<keyword evidence="3" id="KW-0813">Transport</keyword>
<keyword evidence="8 12" id="KW-0472">Membrane</keyword>
<keyword evidence="7 12" id="KW-1133">Transmembrane helix</keyword>
<proteinExistence type="inferred from homology"/>
<comment type="catalytic activity">
    <reaction evidence="10">
        <text>choline(out) + n H(+)(in) = choline(in) + n H(+)(out)</text>
        <dbReference type="Rhea" id="RHEA:75463"/>
        <dbReference type="ChEBI" id="CHEBI:15354"/>
        <dbReference type="ChEBI" id="CHEBI:15378"/>
    </reaction>
</comment>
<dbReference type="EMBL" id="JANIIK010000111">
    <property type="protein sequence ID" value="KAJ3594671.1"/>
    <property type="molecule type" value="Genomic_DNA"/>
</dbReference>
<keyword evidence="6 12" id="KW-0812">Transmembrane</keyword>
<feature type="transmembrane region" description="Helical" evidence="12">
    <location>
        <begin position="256"/>
        <end position="276"/>
    </location>
</feature>
<evidence type="ECO:0000313" key="14">
    <source>
        <dbReference type="EMBL" id="KAJ3594671.1"/>
    </source>
</evidence>
<keyword evidence="15" id="KW-1185">Reference proteome</keyword>
<evidence type="ECO:0000256" key="6">
    <source>
        <dbReference type="ARBA" id="ARBA00022692"/>
    </source>
</evidence>
<dbReference type="PANTHER" id="PTHR12385:SF42">
    <property type="entry name" value="CHOLINE TRANSPORTER-LIKE PROTEIN 5"/>
    <property type="match status" value="1"/>
</dbReference>
<dbReference type="OrthoDB" id="420519at2759"/>
<gene>
    <name evidence="14" type="ORF">NHX12_003978</name>
</gene>
<feature type="transmembrane region" description="Helical" evidence="12">
    <location>
        <begin position="590"/>
        <end position="612"/>
    </location>
</feature>
<feature type="transmembrane region" description="Helical" evidence="12">
    <location>
        <begin position="661"/>
        <end position="688"/>
    </location>
</feature>
<dbReference type="Pfam" id="PF04515">
    <property type="entry name" value="Choline_transpo"/>
    <property type="match status" value="1"/>
</dbReference>
<evidence type="ECO:0000256" key="13">
    <source>
        <dbReference type="SAM" id="MobiDB-lite"/>
    </source>
</evidence>
<evidence type="ECO:0000256" key="1">
    <source>
        <dbReference type="ARBA" id="ARBA00004651"/>
    </source>
</evidence>
<evidence type="ECO:0000256" key="8">
    <source>
        <dbReference type="ARBA" id="ARBA00023136"/>
    </source>
</evidence>
<evidence type="ECO:0000256" key="2">
    <source>
        <dbReference type="ARBA" id="ARBA00007168"/>
    </source>
</evidence>
<evidence type="ECO:0000256" key="3">
    <source>
        <dbReference type="ARBA" id="ARBA00022448"/>
    </source>
</evidence>
<evidence type="ECO:0000256" key="10">
    <source>
        <dbReference type="ARBA" id="ARBA00035093"/>
    </source>
</evidence>
<comment type="subcellular location">
    <subcellularLocation>
        <location evidence="1 12">Cell membrane</location>
        <topology evidence="1 12">Multi-pass membrane protein</topology>
    </subcellularLocation>
</comment>
<feature type="transmembrane region" description="Helical" evidence="12">
    <location>
        <begin position="381"/>
        <end position="404"/>
    </location>
</feature>
<organism evidence="14 15">
    <name type="scientific">Muraenolepis orangiensis</name>
    <name type="common">Patagonian moray cod</name>
    <dbReference type="NCBI Taxonomy" id="630683"/>
    <lineage>
        <taxon>Eukaryota</taxon>
        <taxon>Metazoa</taxon>
        <taxon>Chordata</taxon>
        <taxon>Craniata</taxon>
        <taxon>Vertebrata</taxon>
        <taxon>Euteleostomi</taxon>
        <taxon>Actinopterygii</taxon>
        <taxon>Neopterygii</taxon>
        <taxon>Teleostei</taxon>
        <taxon>Neoteleostei</taxon>
        <taxon>Acanthomorphata</taxon>
        <taxon>Zeiogadaria</taxon>
        <taxon>Gadariae</taxon>
        <taxon>Gadiformes</taxon>
        <taxon>Muraenolepidoidei</taxon>
        <taxon>Muraenolepididae</taxon>
        <taxon>Muraenolepis</taxon>
    </lineage>
</organism>
<comment type="function">
    <text evidence="11">Choline/H+ antiporter.</text>
</comment>
<evidence type="ECO:0000256" key="5">
    <source>
        <dbReference type="ARBA" id="ARBA00022475"/>
    </source>
</evidence>
<feature type="transmembrane region" description="Helical" evidence="12">
    <location>
        <begin position="474"/>
        <end position="499"/>
    </location>
</feature>
<feature type="transmembrane region" description="Helical" evidence="12">
    <location>
        <begin position="339"/>
        <end position="360"/>
    </location>
</feature>
<sequence>MPAQRYAQRSASSVRSAVGGGPSAAPPRYYGEPHKFDPCFRGPVRHRSCTDVLCCLVFMVVLLAYGVLGIVAWLHGDPRKVLHATDSYGQFCGHSGTPNAKKPILFYFNILKCANPAVLINLQCPTTQMCVSKCPDRFATYTDMQLQHTLGSSYWDYYRQFCKPGFNNPNKPVSQVLRDEDCPSMLVPSRPFLQRCLPDFLPLNGTLTVANRTAFSDGLDSARSVSELRQAANGITRLADTKQLGMKIVEDYAKSWPWILIGLLIAAAASLTFILLLRFTAGLLLWTTVITMMLLLAYGLWYCTMELSAVGQRIGSDITIVEVGLQTDLQVYLQLRQTWIIFLVSLGATEASILLMLIFLRGRVHVAITLLREASKATGSIMSSLFYPLITFLLLALCISYWALTALFLASSGEAVYKVMSPDDTCPHANSTCSPETFNKTPASSLASCQGSRCTFSFYGGETPYHRYLFPLQLFNLLVLLWLVHFSLALEQCTLAGAFASHYWARRKPCEVPPWPLLSSFNRAVRYHTGSLAFGSLILSVVQLARILLEYLDDKLRGANSMVARFLLCSLKCCFWCLERFLRYMNRNAYIMVAVYGTNFCTSAREAFFLLMRNVVRVAVLDRVADFLLFLGKLLIAGGVGLLAFFVFDRRFTIFVEVPDLNFYWVPIVTVFLASYLVAHGFFSVYAMCVDTLFLCFCEDLERNDGSSERPFLMSPDLHKLLRRS</sequence>
<dbReference type="GO" id="GO:0015297">
    <property type="term" value="F:antiporter activity"/>
    <property type="evidence" value="ECO:0007669"/>
    <property type="project" value="UniProtKB-KW"/>
</dbReference>
<accession>A0A9Q0IF45</accession>
<evidence type="ECO:0000256" key="4">
    <source>
        <dbReference type="ARBA" id="ARBA00022449"/>
    </source>
</evidence>
<reference evidence="14" key="1">
    <citation type="submission" date="2022-07" db="EMBL/GenBank/DDBJ databases">
        <title>Chromosome-level genome of Muraenolepis orangiensis.</title>
        <authorList>
            <person name="Kim J."/>
        </authorList>
    </citation>
    <scope>NUCLEOTIDE SEQUENCE</scope>
    <source>
        <strain evidence="14">KU_S4_2022</strain>
        <tissue evidence="14">Muscle</tissue>
    </source>
</reference>
<feature type="transmembrane region" description="Helical" evidence="12">
    <location>
        <begin position="627"/>
        <end position="649"/>
    </location>
</feature>
<evidence type="ECO:0000313" key="15">
    <source>
        <dbReference type="Proteomes" id="UP001148018"/>
    </source>
</evidence>